<feature type="domain" description="F-box" evidence="1">
    <location>
        <begin position="13"/>
        <end position="42"/>
    </location>
</feature>
<dbReference type="HOGENOM" id="CLU_517219_0_0_1"/>
<evidence type="ECO:0000259" key="1">
    <source>
        <dbReference type="Pfam" id="PF00646"/>
    </source>
</evidence>
<dbReference type="InParanoid" id="M0ZX89"/>
<reference evidence="3" key="2">
    <citation type="submission" date="2015-06" db="UniProtKB">
        <authorList>
            <consortium name="EnsemblPlants"/>
        </authorList>
    </citation>
    <scope>IDENTIFICATION</scope>
    <source>
        <strain evidence="3">DM1-3 516 R44</strain>
    </source>
</reference>
<proteinExistence type="predicted"/>
<evidence type="ECO:0000313" key="3">
    <source>
        <dbReference type="EnsemblPlants" id="PGSC0003DMT400009977"/>
    </source>
</evidence>
<accession>M0ZX89</accession>
<dbReference type="PaxDb" id="4113-PGSC0003DMT400009977"/>
<dbReference type="STRING" id="4113.M0ZX89"/>
<evidence type="ECO:0000313" key="4">
    <source>
        <dbReference type="Proteomes" id="UP000011115"/>
    </source>
</evidence>
<dbReference type="PANTHER" id="PTHR35480">
    <property type="entry name" value="MATERNAL EFFECT EMBRYO ARREST 22"/>
    <property type="match status" value="1"/>
</dbReference>
<dbReference type="CDD" id="cd09917">
    <property type="entry name" value="F-box_SF"/>
    <property type="match status" value="1"/>
</dbReference>
<dbReference type="InterPro" id="IPR005174">
    <property type="entry name" value="KIB1-4_b-propeller"/>
</dbReference>
<organism evidence="3 4">
    <name type="scientific">Solanum tuberosum</name>
    <name type="common">Potato</name>
    <dbReference type="NCBI Taxonomy" id="4113"/>
    <lineage>
        <taxon>Eukaryota</taxon>
        <taxon>Viridiplantae</taxon>
        <taxon>Streptophyta</taxon>
        <taxon>Embryophyta</taxon>
        <taxon>Tracheophyta</taxon>
        <taxon>Spermatophyta</taxon>
        <taxon>Magnoliopsida</taxon>
        <taxon>eudicotyledons</taxon>
        <taxon>Gunneridae</taxon>
        <taxon>Pentapetalae</taxon>
        <taxon>asterids</taxon>
        <taxon>lamiids</taxon>
        <taxon>Solanales</taxon>
        <taxon>Solanaceae</taxon>
        <taxon>Solanoideae</taxon>
        <taxon>Solaneae</taxon>
        <taxon>Solanum</taxon>
    </lineage>
</organism>
<dbReference type="EnsemblPlants" id="PGSC0003DMT400009977">
    <property type="protein sequence ID" value="PGSC0003DMT400009977"/>
    <property type="gene ID" value="PGSC0003DMG400003904"/>
</dbReference>
<dbReference type="Pfam" id="PF03478">
    <property type="entry name" value="Beta-prop_KIB1-4"/>
    <property type="match status" value="1"/>
</dbReference>
<sequence>MEGEKYDLWSEHVPTDILKLISSRLVAGDYFAFCAVCKAWRQDPLPPQLHLHHDDEDDSPSPFLMTLHKETGIVEFFNPVYNALIIPTMVISKLKGSRIRSSKANWLLMSHGNRGMFFFNPKSNDIIELPDLPLIHNCFSAWTFSCPPDSSSSSCFVVGFDEVGSPPDVYIIKVGDTTWTYHYFVNELRNCQGLFSLLGCNNPVFFKNNIVSVLGDKGTLGILTINENSAAETPSWQFYGTPFWRTKQMSIREVYTVEDVDNRGMLAVFLTHEQGKVEVWSSGVKSDVCAHQSPNVYSLPETAQDYKDGKDDDLGDIDELVNGGYMKLLNLDNDADEESYRLAIERPLSPTLPEIQYHSSVELVPINTPLYEGFSNARGTVASSGNFDVINVEINFNQLKHPTIDPPKKSSLPEKKDHVDSSKRLNLDTACKLSCSSYTDTLEALCRSDLAAPTSEGLQISSERRVVSLQDGFAKYCVIFSNNNDENSISSVYHATSRCLAQCSASSDTSLRSILVTLLNLQEISNE</sequence>
<dbReference type="eggNOG" id="ENOG502QQBQ">
    <property type="taxonomic scope" value="Eukaryota"/>
</dbReference>
<evidence type="ECO:0000259" key="2">
    <source>
        <dbReference type="Pfam" id="PF03478"/>
    </source>
</evidence>
<dbReference type="InterPro" id="IPR001810">
    <property type="entry name" value="F-box_dom"/>
</dbReference>
<dbReference type="Proteomes" id="UP000011115">
    <property type="component" value="Unassembled WGS sequence"/>
</dbReference>
<dbReference type="PANTHER" id="PTHR35480:SF1">
    <property type="entry name" value="MATERNAL EFFECT EMBRYO ARREST 22"/>
    <property type="match status" value="1"/>
</dbReference>
<dbReference type="AlphaFoldDB" id="M0ZX89"/>
<protein>
    <submittedName>
        <fullName evidence="3">F-box protein family</fullName>
    </submittedName>
</protein>
<feature type="domain" description="KIB1-4 beta-propeller" evidence="2">
    <location>
        <begin position="88"/>
        <end position="268"/>
    </location>
</feature>
<name>M0ZX89_SOLTU</name>
<dbReference type="Pfam" id="PF00646">
    <property type="entry name" value="F-box"/>
    <property type="match status" value="1"/>
</dbReference>
<reference evidence="4" key="1">
    <citation type="journal article" date="2011" name="Nature">
        <title>Genome sequence and analysis of the tuber crop potato.</title>
        <authorList>
            <consortium name="The Potato Genome Sequencing Consortium"/>
        </authorList>
    </citation>
    <scope>NUCLEOTIDE SEQUENCE [LARGE SCALE GENOMIC DNA]</scope>
    <source>
        <strain evidence="4">cv. DM1-3 516 R44</strain>
    </source>
</reference>
<keyword evidence="4" id="KW-1185">Reference proteome</keyword>
<dbReference type="Gramene" id="PGSC0003DMT400009977">
    <property type="protein sequence ID" value="PGSC0003DMT400009977"/>
    <property type="gene ID" value="PGSC0003DMG400003904"/>
</dbReference>